<organism evidence="2 3">
    <name type="scientific">Dorcoceras hygrometricum</name>
    <dbReference type="NCBI Taxonomy" id="472368"/>
    <lineage>
        <taxon>Eukaryota</taxon>
        <taxon>Viridiplantae</taxon>
        <taxon>Streptophyta</taxon>
        <taxon>Embryophyta</taxon>
        <taxon>Tracheophyta</taxon>
        <taxon>Spermatophyta</taxon>
        <taxon>Magnoliopsida</taxon>
        <taxon>eudicotyledons</taxon>
        <taxon>Gunneridae</taxon>
        <taxon>Pentapetalae</taxon>
        <taxon>asterids</taxon>
        <taxon>lamiids</taxon>
        <taxon>Lamiales</taxon>
        <taxon>Gesneriaceae</taxon>
        <taxon>Didymocarpoideae</taxon>
        <taxon>Trichosporeae</taxon>
        <taxon>Loxocarpinae</taxon>
        <taxon>Dorcoceras</taxon>
    </lineage>
</organism>
<evidence type="ECO:0000313" key="2">
    <source>
        <dbReference type="EMBL" id="KZV29188.1"/>
    </source>
</evidence>
<feature type="compositionally biased region" description="Basic and acidic residues" evidence="1">
    <location>
        <begin position="117"/>
        <end position="145"/>
    </location>
</feature>
<protein>
    <submittedName>
        <fullName evidence="2">Uncharacterized protein</fullName>
    </submittedName>
</protein>
<feature type="compositionally biased region" description="Polar residues" evidence="1">
    <location>
        <begin position="146"/>
        <end position="155"/>
    </location>
</feature>
<dbReference type="Proteomes" id="UP000250235">
    <property type="component" value="Unassembled WGS sequence"/>
</dbReference>
<feature type="region of interest" description="Disordered" evidence="1">
    <location>
        <begin position="112"/>
        <end position="159"/>
    </location>
</feature>
<reference evidence="2 3" key="1">
    <citation type="journal article" date="2015" name="Proc. Natl. Acad. Sci. U.S.A.">
        <title>The resurrection genome of Boea hygrometrica: A blueprint for survival of dehydration.</title>
        <authorList>
            <person name="Xiao L."/>
            <person name="Yang G."/>
            <person name="Zhang L."/>
            <person name="Yang X."/>
            <person name="Zhao S."/>
            <person name="Ji Z."/>
            <person name="Zhou Q."/>
            <person name="Hu M."/>
            <person name="Wang Y."/>
            <person name="Chen M."/>
            <person name="Xu Y."/>
            <person name="Jin H."/>
            <person name="Xiao X."/>
            <person name="Hu G."/>
            <person name="Bao F."/>
            <person name="Hu Y."/>
            <person name="Wan P."/>
            <person name="Li L."/>
            <person name="Deng X."/>
            <person name="Kuang T."/>
            <person name="Xiang C."/>
            <person name="Zhu J.K."/>
            <person name="Oliver M.J."/>
            <person name="He Y."/>
        </authorList>
    </citation>
    <scope>NUCLEOTIDE SEQUENCE [LARGE SCALE GENOMIC DNA]</scope>
    <source>
        <strain evidence="3">cv. XS01</strain>
    </source>
</reference>
<dbReference type="OrthoDB" id="1751168at2759"/>
<sequence length="301" mass="33230">MAASFFVNALQIDFESVLSMEHSGMVHMFKNLENTGLKGFLNTTRSVYEAGVVEFFANAKVMAGTIVSFVANRKMALTKEIFAEAFGLPTEGATSFLDVLNETVMEMRNRFSGSDVPFKEPRHEGTAPGQEEHVDGADSNADKQETNMGCETQTDQEGHDENVFTVSQGEQAKSTEDGRLEGETTEMEDIVVWSGPKQPAQKTMTYTWKGIFEPVEIRVINWATHFLPKIDPAAKCKGVLEVVARPNSEHFQLVLNTVWEEVSSTMDDCDKWMYFRIAAGNNFPTSGDGDGGGRRRTAAAA</sequence>
<evidence type="ECO:0000313" key="3">
    <source>
        <dbReference type="Proteomes" id="UP000250235"/>
    </source>
</evidence>
<dbReference type="AlphaFoldDB" id="A0A2Z7B5G5"/>
<evidence type="ECO:0000256" key="1">
    <source>
        <dbReference type="SAM" id="MobiDB-lite"/>
    </source>
</evidence>
<gene>
    <name evidence="2" type="ORF">F511_30661</name>
</gene>
<keyword evidence="3" id="KW-1185">Reference proteome</keyword>
<proteinExistence type="predicted"/>
<name>A0A2Z7B5G5_9LAMI</name>
<accession>A0A2Z7B5G5</accession>
<dbReference type="EMBL" id="KV009441">
    <property type="protein sequence ID" value="KZV29188.1"/>
    <property type="molecule type" value="Genomic_DNA"/>
</dbReference>